<dbReference type="RefSeq" id="WP_022602696.1">
    <property type="nucleotide sequence ID" value="NZ_KI440833.1"/>
</dbReference>
<accession>A0A495WJ97</accession>
<dbReference type="OrthoDB" id="1092738at2"/>
<keyword evidence="2" id="KW-1185">Reference proteome</keyword>
<evidence type="ECO:0000313" key="1">
    <source>
        <dbReference type="EMBL" id="RKT61390.1"/>
    </source>
</evidence>
<dbReference type="AlphaFoldDB" id="A0A495WJ97"/>
<organism evidence="1 2">
    <name type="scientific">Coprobacter fastidiosus NSB1 = JCM 33896</name>
    <dbReference type="NCBI Taxonomy" id="1349822"/>
    <lineage>
        <taxon>Bacteria</taxon>
        <taxon>Pseudomonadati</taxon>
        <taxon>Bacteroidota</taxon>
        <taxon>Bacteroidia</taxon>
        <taxon>Bacteroidales</taxon>
        <taxon>Barnesiellaceae</taxon>
        <taxon>Coprobacter</taxon>
    </lineage>
</organism>
<dbReference type="Proteomes" id="UP000269493">
    <property type="component" value="Unassembled WGS sequence"/>
</dbReference>
<protein>
    <submittedName>
        <fullName evidence="1">Uncharacterized protein</fullName>
    </submittedName>
</protein>
<comment type="caution">
    <text evidence="1">The sequence shown here is derived from an EMBL/GenBank/DDBJ whole genome shotgun (WGS) entry which is preliminary data.</text>
</comment>
<reference evidence="1 2" key="1">
    <citation type="submission" date="2018-10" db="EMBL/GenBank/DDBJ databases">
        <title>Genomic Encyclopedia of Archaeal and Bacterial Type Strains, Phase II (KMG-II): from individual species to whole genera.</title>
        <authorList>
            <person name="Goeker M."/>
        </authorList>
    </citation>
    <scope>NUCLEOTIDE SEQUENCE [LARGE SCALE GENOMIC DNA]</scope>
    <source>
        <strain evidence="1 2">NSB1</strain>
    </source>
</reference>
<gene>
    <name evidence="1" type="ORF">BC742_0436</name>
</gene>
<evidence type="ECO:0000313" key="2">
    <source>
        <dbReference type="Proteomes" id="UP000269493"/>
    </source>
</evidence>
<dbReference type="GeneID" id="92927586"/>
<name>A0A495WJ97_9BACT</name>
<sequence length="120" mass="14343">MEVVNDAFSTARQLLKSTVPPCTETMDNPEYYEVRSINPERSEDILFGYVIKHTDSITIGFNDKLGENNMEQLFSKYLLQKMNEHKRIHIHEMNHQLREDLQEAINHLMRYYNEKNWNLP</sequence>
<proteinExistence type="predicted"/>
<dbReference type="EMBL" id="RBXN01000001">
    <property type="protein sequence ID" value="RKT61390.1"/>
    <property type="molecule type" value="Genomic_DNA"/>
</dbReference>